<dbReference type="EMBL" id="BMKM01000003">
    <property type="protein sequence ID" value="GGE20312.1"/>
    <property type="molecule type" value="Genomic_DNA"/>
</dbReference>
<evidence type="ECO:0000313" key="2">
    <source>
        <dbReference type="EMBL" id="GGE20312.1"/>
    </source>
</evidence>
<feature type="compositionally biased region" description="Basic and acidic residues" evidence="1">
    <location>
        <begin position="16"/>
        <end position="28"/>
    </location>
</feature>
<dbReference type="AlphaFoldDB" id="A0A8H9KTI4"/>
<dbReference type="InterPro" id="IPR009061">
    <property type="entry name" value="DNA-bd_dom_put_sf"/>
</dbReference>
<comment type="caution">
    <text evidence="2">The sequence shown here is derived from an EMBL/GenBank/DDBJ whole genome shotgun (WGS) entry which is preliminary data.</text>
</comment>
<dbReference type="SUPFAM" id="SSF46955">
    <property type="entry name" value="Putative DNA-binding domain"/>
    <property type="match status" value="1"/>
</dbReference>
<feature type="region of interest" description="Disordered" evidence="1">
    <location>
        <begin position="1"/>
        <end position="28"/>
    </location>
</feature>
<dbReference type="RefSeq" id="WP_182498526.1">
    <property type="nucleotide sequence ID" value="NZ_BMKM01000003.1"/>
</dbReference>
<keyword evidence="3" id="KW-1185">Reference proteome</keyword>
<accession>A0A8H9KTI4</accession>
<dbReference type="Proteomes" id="UP000614460">
    <property type="component" value="Unassembled WGS sequence"/>
</dbReference>
<protein>
    <recommendedName>
        <fullName evidence="4">Helix-turn-helix domain-containing protein</fullName>
    </recommendedName>
</protein>
<evidence type="ECO:0000256" key="1">
    <source>
        <dbReference type="SAM" id="MobiDB-lite"/>
    </source>
</evidence>
<gene>
    <name evidence="2" type="ORF">GCM10011516_17420</name>
</gene>
<name>A0A8H9KTI4_9SPHI</name>
<reference evidence="2" key="1">
    <citation type="journal article" date="2014" name="Int. J. Syst. Evol. Microbiol.">
        <title>Complete genome sequence of Corynebacterium casei LMG S-19264T (=DSM 44701T), isolated from a smear-ripened cheese.</title>
        <authorList>
            <consortium name="US DOE Joint Genome Institute (JGI-PGF)"/>
            <person name="Walter F."/>
            <person name="Albersmeier A."/>
            <person name="Kalinowski J."/>
            <person name="Ruckert C."/>
        </authorList>
    </citation>
    <scope>NUCLEOTIDE SEQUENCE</scope>
    <source>
        <strain evidence="2">CGMCC 1.15966</strain>
    </source>
</reference>
<proteinExistence type="predicted"/>
<evidence type="ECO:0008006" key="4">
    <source>
        <dbReference type="Google" id="ProtNLM"/>
    </source>
</evidence>
<organism evidence="2 3">
    <name type="scientific">Sphingobacterium cellulitidis</name>
    <dbReference type="NCBI Taxonomy" id="1768011"/>
    <lineage>
        <taxon>Bacteria</taxon>
        <taxon>Pseudomonadati</taxon>
        <taxon>Bacteroidota</taxon>
        <taxon>Sphingobacteriia</taxon>
        <taxon>Sphingobacteriales</taxon>
        <taxon>Sphingobacteriaceae</taxon>
        <taxon>Sphingobacterium</taxon>
    </lineage>
</organism>
<sequence length="89" mass="10474">MNKFSEKGIPVQGNSEPKKEKKDDFFPPKEDRINLKEVAELFGATPQTVINWKKKNLIPFYQINQFSRPFYSRSQLIKLASKNQHLIKH</sequence>
<reference evidence="2" key="2">
    <citation type="submission" date="2020-09" db="EMBL/GenBank/DDBJ databases">
        <authorList>
            <person name="Sun Q."/>
            <person name="Zhou Y."/>
        </authorList>
    </citation>
    <scope>NUCLEOTIDE SEQUENCE</scope>
    <source>
        <strain evidence="2">CGMCC 1.15966</strain>
    </source>
</reference>
<dbReference type="Gene3D" id="1.10.1660.10">
    <property type="match status" value="1"/>
</dbReference>
<evidence type="ECO:0000313" key="3">
    <source>
        <dbReference type="Proteomes" id="UP000614460"/>
    </source>
</evidence>